<accession>A0A090WXK3</accession>
<evidence type="ECO:0000256" key="6">
    <source>
        <dbReference type="PIRSR" id="PIRSR625705-1"/>
    </source>
</evidence>
<dbReference type="CDD" id="cd06563">
    <property type="entry name" value="GH20_chitobiase-like"/>
    <property type="match status" value="1"/>
</dbReference>
<dbReference type="Gene3D" id="3.30.379.10">
    <property type="entry name" value="Chitobiase/beta-hexosaminidase domain 2-like"/>
    <property type="match status" value="1"/>
</dbReference>
<dbReference type="Pfam" id="PF13287">
    <property type="entry name" value="Fn3_assoc"/>
    <property type="match status" value="1"/>
</dbReference>
<dbReference type="InterPro" id="IPR029018">
    <property type="entry name" value="Hex-like_dom2"/>
</dbReference>
<dbReference type="Proteomes" id="UP000029643">
    <property type="component" value="Unassembled WGS sequence"/>
</dbReference>
<dbReference type="GO" id="GO:0004563">
    <property type="term" value="F:beta-N-acetylhexosaminidase activity"/>
    <property type="evidence" value="ECO:0007669"/>
    <property type="project" value="UniProtKB-EC"/>
</dbReference>
<comment type="caution">
    <text evidence="9">The sequence shown here is derived from an EMBL/GenBank/DDBJ whole genome shotgun (WGS) entry which is preliminary data.</text>
</comment>
<feature type="domain" description="Beta-hexosaminidase bacterial type N-terminal" evidence="8">
    <location>
        <begin position="64"/>
        <end position="192"/>
    </location>
</feature>
<dbReference type="GO" id="GO:0030203">
    <property type="term" value="P:glycosaminoglycan metabolic process"/>
    <property type="evidence" value="ECO:0007669"/>
    <property type="project" value="TreeGrafter"/>
</dbReference>
<dbReference type="EMBL" id="BBNU01000019">
    <property type="protein sequence ID" value="GAL81855.1"/>
    <property type="molecule type" value="Genomic_DNA"/>
</dbReference>
<evidence type="ECO:0000259" key="7">
    <source>
        <dbReference type="Pfam" id="PF00728"/>
    </source>
</evidence>
<keyword evidence="5 9" id="KW-0326">Glycosidase</keyword>
<dbReference type="Gene3D" id="2.60.120.260">
    <property type="entry name" value="Galactose-binding domain-like"/>
    <property type="match status" value="1"/>
</dbReference>
<dbReference type="Pfam" id="PF00728">
    <property type="entry name" value="Glyco_hydro_20"/>
    <property type="match status" value="1"/>
</dbReference>
<dbReference type="InterPro" id="IPR025705">
    <property type="entry name" value="Beta_hexosaminidase_sua/sub"/>
</dbReference>
<gene>
    <name evidence="9" type="ORF">JCM19274_2839</name>
</gene>
<dbReference type="GO" id="GO:0016020">
    <property type="term" value="C:membrane"/>
    <property type="evidence" value="ECO:0007669"/>
    <property type="project" value="TreeGrafter"/>
</dbReference>
<evidence type="ECO:0000256" key="1">
    <source>
        <dbReference type="ARBA" id="ARBA00001231"/>
    </source>
</evidence>
<name>A0A090WXK3_9FLAO</name>
<dbReference type="Pfam" id="PF02838">
    <property type="entry name" value="Glyco_hydro_20b"/>
    <property type="match status" value="1"/>
</dbReference>
<dbReference type="InterPro" id="IPR026876">
    <property type="entry name" value="Fn3_assoc_repeat"/>
</dbReference>
<evidence type="ECO:0000256" key="3">
    <source>
        <dbReference type="ARBA" id="ARBA00012663"/>
    </source>
</evidence>
<dbReference type="PANTHER" id="PTHR22600">
    <property type="entry name" value="BETA-HEXOSAMINIDASE"/>
    <property type="match status" value="1"/>
</dbReference>
<keyword evidence="4 9" id="KW-0378">Hydrolase</keyword>
<protein>
    <recommendedName>
        <fullName evidence="3">beta-N-acetylhexosaminidase</fullName>
        <ecNumber evidence="3">3.2.1.52</ecNumber>
    </recommendedName>
</protein>
<organism evidence="9 10">
    <name type="scientific">Algibacter lectus</name>
    <dbReference type="NCBI Taxonomy" id="221126"/>
    <lineage>
        <taxon>Bacteria</taxon>
        <taxon>Pseudomonadati</taxon>
        <taxon>Bacteroidota</taxon>
        <taxon>Flavobacteriia</taxon>
        <taxon>Flavobacteriales</taxon>
        <taxon>Flavobacteriaceae</taxon>
        <taxon>Algibacter</taxon>
    </lineage>
</organism>
<dbReference type="STRING" id="221126.SAMN04489722_11179"/>
<dbReference type="SUPFAM" id="SSF51445">
    <property type="entry name" value="(Trans)glycosidases"/>
    <property type="match status" value="1"/>
</dbReference>
<dbReference type="AlphaFoldDB" id="A0A090WXK3"/>
<comment type="catalytic activity">
    <reaction evidence="1">
        <text>Hydrolysis of terminal non-reducing N-acetyl-D-hexosamine residues in N-acetyl-beta-D-hexosaminides.</text>
        <dbReference type="EC" id="3.2.1.52"/>
    </reaction>
</comment>
<evidence type="ECO:0000256" key="2">
    <source>
        <dbReference type="ARBA" id="ARBA00006285"/>
    </source>
</evidence>
<reference evidence="9 10" key="1">
    <citation type="journal article" date="2014" name="Genome Announc.">
        <title>Draft Genome Sequences of Marine Flavobacterium Algibacter lectus Strains SS8 and NR4.</title>
        <authorList>
            <person name="Takatani N."/>
            <person name="Nakanishi M."/>
            <person name="Meirelles P."/>
            <person name="Mino S."/>
            <person name="Suda W."/>
            <person name="Oshima K."/>
            <person name="Hattori M."/>
            <person name="Ohkuma M."/>
            <person name="Hosokawa M."/>
            <person name="Miyashita K."/>
            <person name="Thompson F.L."/>
            <person name="Niwa A."/>
            <person name="Sawabe T."/>
            <person name="Sawabe T."/>
        </authorList>
    </citation>
    <scope>NUCLEOTIDE SEQUENCE [LARGE SCALE GENOMIC DNA]</scope>
    <source>
        <strain evidence="10">JCM19274</strain>
    </source>
</reference>
<evidence type="ECO:0000256" key="4">
    <source>
        <dbReference type="ARBA" id="ARBA00022801"/>
    </source>
</evidence>
<comment type="similarity">
    <text evidence="2">Belongs to the glycosyl hydrolase 20 family.</text>
</comment>
<evidence type="ECO:0000313" key="10">
    <source>
        <dbReference type="Proteomes" id="UP000029643"/>
    </source>
</evidence>
<dbReference type="GO" id="GO:0005975">
    <property type="term" value="P:carbohydrate metabolic process"/>
    <property type="evidence" value="ECO:0007669"/>
    <property type="project" value="InterPro"/>
</dbReference>
<feature type="domain" description="Glycoside hydrolase family 20 catalytic" evidence="7">
    <location>
        <begin position="196"/>
        <end position="550"/>
    </location>
</feature>
<evidence type="ECO:0000259" key="8">
    <source>
        <dbReference type="Pfam" id="PF02838"/>
    </source>
</evidence>
<dbReference type="InterPro" id="IPR015882">
    <property type="entry name" value="HEX_bac_N"/>
</dbReference>
<dbReference type="EC" id="3.2.1.52" evidence="3"/>
<dbReference type="Gene3D" id="3.20.20.80">
    <property type="entry name" value="Glycosidases"/>
    <property type="match status" value="1"/>
</dbReference>
<dbReference type="PRINTS" id="PR00738">
    <property type="entry name" value="GLHYDRLASE20"/>
</dbReference>
<feature type="active site" description="Proton donor" evidence="6">
    <location>
        <position position="381"/>
    </location>
</feature>
<dbReference type="InterPro" id="IPR017853">
    <property type="entry name" value="GH"/>
</dbReference>
<proteinExistence type="inferred from homology"/>
<dbReference type="InterPro" id="IPR015883">
    <property type="entry name" value="Glyco_hydro_20_cat"/>
</dbReference>
<dbReference type="SUPFAM" id="SSF55545">
    <property type="entry name" value="beta-N-acetylhexosaminidase-like domain"/>
    <property type="match status" value="1"/>
</dbReference>
<dbReference type="RefSeq" id="WP_052416379.1">
    <property type="nucleotide sequence ID" value="NZ_BBNU01000019.1"/>
</dbReference>
<evidence type="ECO:0000313" key="9">
    <source>
        <dbReference type="EMBL" id="GAL81855.1"/>
    </source>
</evidence>
<evidence type="ECO:0000256" key="5">
    <source>
        <dbReference type="ARBA" id="ARBA00023295"/>
    </source>
</evidence>
<dbReference type="PANTHER" id="PTHR22600:SF57">
    <property type="entry name" value="BETA-N-ACETYLHEXOSAMINIDASE"/>
    <property type="match status" value="1"/>
</dbReference>
<sequence>MKIKSVYFFTPLKSKRLTTLTSNINKNMSTPPFRKIKSTLTPYLLCFLLALTSCDKKELKIGETAIIPLPAELIEGDGHFIINDKTTVSVNNKEQQAIATNFFKKFETASGWIPEISINNEQADIIFYTEKSLNPEAYELVVNTGGIHIKSASGAGFFYAMETIGQLLPTTFYSKEKQTNTIWGIPAVTIKDEPAFKWRGYMLDVSRHFFTKEEVKDAIDFMAEVKLNRFHWHLSDDNGWRIEIKKYPKLTEIGAWRVNQNDKDENTSNWWGGRPTQQPGEKATYGGFYTQDDIKEIVAYAKARYIEIIPEIDMPGHSLAAIASYPEISCSTGPFYVGTGGVVRNNTYCPGKEVTFEFVENVLGEVMDLFPFDYMHIGGDECNKEAWEVDPDCQLRMKEENLADTHELQSYFVKRVEKTVNTHGKNMIGWDEILEGGLAPNATVMSWRGEKGGIAAARQGHDVIMTPSRYCYFDLKQGDDDLEPNLGYAYSFLKDTYNYKIISDSLTTEQGKHVLGLQGNLWTESLRNWSQITYMTFPRLYAVAENGWTSQADKNWDDFTNRLLNQFKRLDQKGERYATSAYNARIYHTGQKNGSIEIALKTEVNGMDIYYTLDGTEPSLTSIKYENPFYIQNTTTLKATTFYKEEQIGNISEKTFPIHNAVGAKVVYNTPKITGAKETNKLIDLNFGKLNRGDRNWQNIRGNLDVDLIFEKLTDIQSLEVTSLRFTNSSVYVPEYIEIYGSKDGKTFTKLGEIKQLEASHTQGRNKVKSTIEFEKTQVKAIKVKAKSVNPIPEGHRRAGNASLILIDELIVF</sequence>